<keyword evidence="2" id="KW-1185">Reference proteome</keyword>
<name>F8L5C1_SIMNZ</name>
<dbReference type="AlphaFoldDB" id="F8L5C1"/>
<evidence type="ECO:0000313" key="2">
    <source>
        <dbReference type="Proteomes" id="UP000000496"/>
    </source>
</evidence>
<evidence type="ECO:0000313" key="1">
    <source>
        <dbReference type="EMBL" id="CCB88011.1"/>
    </source>
</evidence>
<protein>
    <submittedName>
        <fullName evidence="1">Uncharacterized protein</fullName>
    </submittedName>
</protein>
<dbReference type="KEGG" id="sng:SNE_A01330"/>
<reference key="1">
    <citation type="journal article" date="2011" name="Mol. Biol. Evol.">
        <title>Unity in variety -- the pan-genome of the Chlamydiae.</title>
        <authorList>
            <person name="Collingro A."/>
            <person name="Tischler P."/>
            <person name="Weinmaier T."/>
            <person name="Penz T."/>
            <person name="Heinz E."/>
            <person name="Brunham R.C."/>
            <person name="Read T.D."/>
            <person name="Bavoil P.M."/>
            <person name="Sachse K."/>
            <person name="Kahane S."/>
            <person name="Friedman M.G."/>
            <person name="Rattei T."/>
            <person name="Myers G.S.A."/>
            <person name="Horn M."/>
        </authorList>
    </citation>
    <scope>NUCLEOTIDE SEQUENCE</scope>
    <source>
        <strain>Z</strain>
    </source>
</reference>
<organism evidence="1 2">
    <name type="scientific">Simkania negevensis (strain ATCC VR-1471 / DSM 27360 / Z)</name>
    <dbReference type="NCBI Taxonomy" id="331113"/>
    <lineage>
        <taxon>Bacteria</taxon>
        <taxon>Pseudomonadati</taxon>
        <taxon>Chlamydiota</taxon>
        <taxon>Chlamydiia</taxon>
        <taxon>Parachlamydiales</taxon>
        <taxon>Simkaniaceae</taxon>
        <taxon>Simkania</taxon>
    </lineage>
</organism>
<accession>F8L5C1</accession>
<dbReference type="Proteomes" id="UP000000496">
    <property type="component" value="Chromosome gsn.131"/>
</dbReference>
<reference evidence="1 2" key="2">
    <citation type="journal article" date="2011" name="Mol. Biol. Evol.">
        <title>Unity in variety--the pan-genome of the Chlamydiae.</title>
        <authorList>
            <person name="Collingro A."/>
            <person name="Tischler P."/>
            <person name="Weinmaier T."/>
            <person name="Penz T."/>
            <person name="Heinz E."/>
            <person name="Brunham R.C."/>
            <person name="Read T.D."/>
            <person name="Bavoil P.M."/>
            <person name="Sachse K."/>
            <person name="Kahane S."/>
            <person name="Friedman M.G."/>
            <person name="Rattei T."/>
            <person name="Myers G.S."/>
            <person name="Horn M."/>
        </authorList>
    </citation>
    <scope>NUCLEOTIDE SEQUENCE [LARGE SCALE GENOMIC DNA]</scope>
    <source>
        <strain evidence="2">ATCC VR-1471 / Z</strain>
    </source>
</reference>
<sequence>MANAQPKLKKPLALQAKESYNEVLPKDEFMVKHETLKNK</sequence>
<proteinExistence type="predicted"/>
<dbReference type="HOGENOM" id="CLU_3317022_0_0_0"/>
<dbReference type="STRING" id="331113.SNE_A01330"/>
<dbReference type="EMBL" id="FR872582">
    <property type="protein sequence ID" value="CCB88011.1"/>
    <property type="molecule type" value="Genomic_DNA"/>
</dbReference>
<gene>
    <name evidence="1" type="ordered locus">SNE_A01330</name>
</gene>